<dbReference type="SUPFAM" id="SSF46689">
    <property type="entry name" value="Homeodomain-like"/>
    <property type="match status" value="1"/>
</dbReference>
<evidence type="ECO:0000256" key="2">
    <source>
        <dbReference type="PROSITE-ProRule" id="PRU00335"/>
    </source>
</evidence>
<protein>
    <submittedName>
        <fullName evidence="4">TetR family transcriptional regulator</fullName>
    </submittedName>
</protein>
<evidence type="ECO:0000313" key="5">
    <source>
        <dbReference type="Proteomes" id="UP001072034"/>
    </source>
</evidence>
<keyword evidence="1 2" id="KW-0238">DNA-binding</keyword>
<dbReference type="InterPro" id="IPR001647">
    <property type="entry name" value="HTH_TetR"/>
</dbReference>
<evidence type="ECO:0000259" key="3">
    <source>
        <dbReference type="PROSITE" id="PS50977"/>
    </source>
</evidence>
<dbReference type="InterPro" id="IPR009057">
    <property type="entry name" value="Homeodomain-like_sf"/>
</dbReference>
<evidence type="ECO:0000256" key="1">
    <source>
        <dbReference type="ARBA" id="ARBA00023125"/>
    </source>
</evidence>
<dbReference type="PROSITE" id="PS50977">
    <property type="entry name" value="HTH_TETR_2"/>
    <property type="match status" value="1"/>
</dbReference>
<dbReference type="Gene3D" id="1.10.357.10">
    <property type="entry name" value="Tetracycline Repressor, domain 2"/>
    <property type="match status" value="1"/>
</dbReference>
<gene>
    <name evidence="4" type="ORF">OHJ16_15060</name>
</gene>
<name>A0ABT4IC93_9ACTO</name>
<feature type="DNA-binding region" description="H-T-H motif" evidence="2">
    <location>
        <begin position="28"/>
        <end position="47"/>
    </location>
</feature>
<keyword evidence="5" id="KW-1185">Reference proteome</keyword>
<dbReference type="Pfam" id="PF00440">
    <property type="entry name" value="TetR_N"/>
    <property type="match status" value="1"/>
</dbReference>
<proteinExistence type="predicted"/>
<dbReference type="EMBL" id="JAPTMY010000049">
    <property type="protein sequence ID" value="MCZ0859355.1"/>
    <property type="molecule type" value="Genomic_DNA"/>
</dbReference>
<dbReference type="RefSeq" id="WP_268918577.1">
    <property type="nucleotide sequence ID" value="NZ_JAPTMY010000049.1"/>
</dbReference>
<comment type="caution">
    <text evidence="4">The sequence shown here is derived from an EMBL/GenBank/DDBJ whole genome shotgun (WGS) entry which is preliminary data.</text>
</comment>
<dbReference type="PRINTS" id="PR00455">
    <property type="entry name" value="HTHTETR"/>
</dbReference>
<accession>A0ABT4IC93</accession>
<reference evidence="4" key="1">
    <citation type="submission" date="2022-10" db="EMBL/GenBank/DDBJ databases">
        <title>Genome sequence of Actinomyces israelii ATCC 10048.</title>
        <authorList>
            <person name="Watt R.M."/>
            <person name="Tong W.M."/>
        </authorList>
    </citation>
    <scope>NUCLEOTIDE SEQUENCE</scope>
    <source>
        <strain evidence="4">ATCC 10048</strain>
    </source>
</reference>
<feature type="domain" description="HTH tetR-type" evidence="3">
    <location>
        <begin position="6"/>
        <end position="65"/>
    </location>
</feature>
<sequence>MVRPSKYTVDDILDGALRAVALHGRQASVADISQTTGVTTGSIYHRFTSRDELFARLWLRSIRRFHAGLLKLAAREDAGLALVESAVHVVSYSRENREEALAMTLWRQPALARTGPEAVREEALHINDDYFSVTRALVARRYGRVTPHRMELVTAACQAVPYGLVRPHLAEGTPIPDWLDDVARAAAGAILDLGDREP</sequence>
<organism evidence="4 5">
    <name type="scientific">Actinomyces israelii</name>
    <dbReference type="NCBI Taxonomy" id="1659"/>
    <lineage>
        <taxon>Bacteria</taxon>
        <taxon>Bacillati</taxon>
        <taxon>Actinomycetota</taxon>
        <taxon>Actinomycetes</taxon>
        <taxon>Actinomycetales</taxon>
        <taxon>Actinomycetaceae</taxon>
        <taxon>Actinomyces</taxon>
    </lineage>
</organism>
<evidence type="ECO:0000313" key="4">
    <source>
        <dbReference type="EMBL" id="MCZ0859355.1"/>
    </source>
</evidence>
<dbReference type="Proteomes" id="UP001072034">
    <property type="component" value="Unassembled WGS sequence"/>
</dbReference>